<keyword evidence="2 5" id="KW-0227">DNA damage</keyword>
<dbReference type="EMBL" id="CP005078">
    <property type="protein sequence ID" value="AGM25769.1"/>
    <property type="molecule type" value="Genomic_DNA"/>
</dbReference>
<dbReference type="Pfam" id="PF02245">
    <property type="entry name" value="Pur_DNA_glyco"/>
    <property type="match status" value="1"/>
</dbReference>
<dbReference type="STRING" id="1276229.SSYRP_v1c01730"/>
<dbReference type="HAMAP" id="MF_00527">
    <property type="entry name" value="3MGH"/>
    <property type="match status" value="1"/>
</dbReference>
<dbReference type="PATRIC" id="fig|1276229.3.peg.173"/>
<reference evidence="6 7" key="1">
    <citation type="journal article" date="2013" name="Genome Biol. Evol.">
        <title>Complete genomes of two dipteran-associated spiroplasmas provided insights into the origin, dynamics, and impacts of viral invasion in spiroplasma.</title>
        <authorList>
            <person name="Ku C."/>
            <person name="Lo W.S."/>
            <person name="Chen L.L."/>
            <person name="Kuo C.H."/>
        </authorList>
    </citation>
    <scope>NUCLEOTIDE SEQUENCE [LARGE SCALE GENOMIC DNA]</scope>
    <source>
        <strain evidence="6">EA-1</strain>
    </source>
</reference>
<dbReference type="Gene3D" id="3.10.300.10">
    <property type="entry name" value="Methylpurine-DNA glycosylase (MPG)"/>
    <property type="match status" value="1"/>
</dbReference>
<evidence type="ECO:0000313" key="6">
    <source>
        <dbReference type="EMBL" id="AGM25769.1"/>
    </source>
</evidence>
<dbReference type="InterPro" id="IPR036995">
    <property type="entry name" value="MPG_sf"/>
</dbReference>
<dbReference type="NCBIfam" id="TIGR00567">
    <property type="entry name" value="3mg"/>
    <property type="match status" value="1"/>
</dbReference>
<protein>
    <recommendedName>
        <fullName evidence="5">Putative 3-methyladenine DNA glycosylase</fullName>
        <ecNumber evidence="5">3.2.2.-</ecNumber>
    </recommendedName>
</protein>
<dbReference type="EC" id="3.2.2.-" evidence="5"/>
<dbReference type="AlphaFoldDB" id="R4UCZ4"/>
<evidence type="ECO:0000256" key="4">
    <source>
        <dbReference type="ARBA" id="ARBA00023204"/>
    </source>
</evidence>
<dbReference type="PANTHER" id="PTHR10429:SF0">
    <property type="entry name" value="DNA-3-METHYLADENINE GLYCOSYLASE"/>
    <property type="match status" value="1"/>
</dbReference>
<dbReference type="eggNOG" id="COG2094">
    <property type="taxonomic scope" value="Bacteria"/>
</dbReference>
<evidence type="ECO:0000256" key="3">
    <source>
        <dbReference type="ARBA" id="ARBA00022801"/>
    </source>
</evidence>
<dbReference type="InterPro" id="IPR011034">
    <property type="entry name" value="Formyl_transferase-like_C_sf"/>
</dbReference>
<accession>R4UCZ4</accession>
<dbReference type="KEGG" id="ssyr:SSYRP_v1c01730"/>
<keyword evidence="4 5" id="KW-0234">DNA repair</keyword>
<evidence type="ECO:0000313" key="7">
    <source>
        <dbReference type="Proteomes" id="UP000013963"/>
    </source>
</evidence>
<dbReference type="GO" id="GO:0006284">
    <property type="term" value="P:base-excision repair"/>
    <property type="evidence" value="ECO:0007669"/>
    <property type="project" value="InterPro"/>
</dbReference>
<dbReference type="OrthoDB" id="9794313at2"/>
<dbReference type="HOGENOM" id="CLU_060471_0_2_14"/>
<evidence type="ECO:0000256" key="5">
    <source>
        <dbReference type="HAMAP-Rule" id="MF_00527"/>
    </source>
</evidence>
<keyword evidence="3 5" id="KW-0378">Hydrolase</keyword>
<dbReference type="PANTHER" id="PTHR10429">
    <property type="entry name" value="DNA-3-METHYLADENINE GLYCOSYLASE"/>
    <property type="match status" value="1"/>
</dbReference>
<evidence type="ECO:0000256" key="1">
    <source>
        <dbReference type="ARBA" id="ARBA00009232"/>
    </source>
</evidence>
<dbReference type="SUPFAM" id="SSF50486">
    <property type="entry name" value="FMT C-terminal domain-like"/>
    <property type="match status" value="1"/>
</dbReference>
<keyword evidence="7" id="KW-1185">Reference proteome</keyword>
<dbReference type="RefSeq" id="WP_016340429.1">
    <property type="nucleotide sequence ID" value="NC_021284.1"/>
</dbReference>
<comment type="similarity">
    <text evidence="1 5">Belongs to the DNA glycosylase MPG family.</text>
</comment>
<proteinExistence type="inferred from homology"/>
<dbReference type="CDD" id="cd00540">
    <property type="entry name" value="AAG"/>
    <property type="match status" value="1"/>
</dbReference>
<dbReference type="GO" id="GO:0003905">
    <property type="term" value="F:alkylbase DNA N-glycosylase activity"/>
    <property type="evidence" value="ECO:0007669"/>
    <property type="project" value="InterPro"/>
</dbReference>
<dbReference type="GO" id="GO:0003677">
    <property type="term" value="F:DNA binding"/>
    <property type="evidence" value="ECO:0007669"/>
    <property type="project" value="InterPro"/>
</dbReference>
<organism evidence="6 7">
    <name type="scientific">Spiroplasma syrphidicola EA-1</name>
    <dbReference type="NCBI Taxonomy" id="1276229"/>
    <lineage>
        <taxon>Bacteria</taxon>
        <taxon>Bacillati</taxon>
        <taxon>Mycoplasmatota</taxon>
        <taxon>Mollicutes</taxon>
        <taxon>Entomoplasmatales</taxon>
        <taxon>Spiroplasmataceae</taxon>
        <taxon>Spiroplasma</taxon>
    </lineage>
</organism>
<name>R4UCZ4_9MOLU</name>
<dbReference type="Proteomes" id="UP000013963">
    <property type="component" value="Chromosome"/>
</dbReference>
<dbReference type="InterPro" id="IPR003180">
    <property type="entry name" value="MPG"/>
</dbReference>
<sequence length="198" mass="22325">MINFKNRITATTFFTANACSVAEQLLGKYLVRVIDSKRIVAKIVEVEAYDGAEDDANHGFNNRRTTRNEPLFWAGGFAHVFLIYGCHNCFNVITDQNDIPSAVLIRAGEIIIDERDPNFVTNPQLANGPGKFSRYLAIARGLDRVDLITSEEIYLIDNLAVPLANIIRTKRINVDYATNYKTKPYRFYIKDSKAVSKG</sequence>
<gene>
    <name evidence="6" type="primary">yxlJ</name>
    <name evidence="6" type="ORF">SSYRP_v1c01730</name>
</gene>
<evidence type="ECO:0000256" key="2">
    <source>
        <dbReference type="ARBA" id="ARBA00022763"/>
    </source>
</evidence>